<keyword evidence="4 5" id="KW-0539">Nucleus</keyword>
<protein>
    <recommendedName>
        <fullName evidence="5">MMS19 nucleotide excision repair protein</fullName>
    </recommendedName>
</protein>
<dbReference type="SUPFAM" id="SSF48371">
    <property type="entry name" value="ARM repeat"/>
    <property type="match status" value="1"/>
</dbReference>
<feature type="domain" description="MMS19 N-terminal" evidence="8">
    <location>
        <begin position="71"/>
        <end position="332"/>
    </location>
</feature>
<dbReference type="InterPro" id="IPR024687">
    <property type="entry name" value="MMS19_C"/>
</dbReference>
<accession>A0AA38RRT0</accession>
<sequence>MASFDELALQYVVLDDEVLMKDLAAKAAKAIEDAGASRIAVGNWAASIKLWIAPGLDSGATTTSKDEGESGNAITRAKAIGFLTATLEVLNKDLLRADQVELLVGFFGSMFSNDHKAGITPSTRALKQLATAKNFKPPMGVKIIEDVSKMKEDFRLQTAATRLEVYQLLQSLVEDPAVSGELQHKYGPSSGFILDLINMCQHERDPRNLMVWFKIVQTLAAHYSPSDEVTDEIFKTFSNYFPITLRESTTPIGVTPEELKTALRGCFSAHQRLARLAFPYLIQRLDQGDSIKVTVKNDILMTIKACIEKYENPHSALTPFITSIWNSLKYEVRNGEVAETVHGATSVLRAIAVRLQDDSPRLDEYIHMVFRDSLDDLSEPDYVKQAGQICLAAISSGPQAFVSHSPKLVDSVIQKIPQFKSAAHTTYTKDLLEVLEAILKTRRSLATDYPEDDQLLAAHSATPFQDLFHKVYLPLWRNNVADAEGPELGVLRAITSGVATLVTQEVISSDGQRSLLCSTDVCREICSLFTHRLLMPLTLSPRDAEAMVADVDIGLQESLSTVVTHYVDGFQILVDATTDVILDRDWRRPESSSVSQLWHVLCQVSFIGCSKVPTAIGLTSVKKKYSPLHHFMTWTGALLRLTETFLTNGADPRVVKLVVAGLHHSMFLLREACGSEALQAHLHAEGQEPLDWAREVKIVTAGVDIPPEWLRLLRESYPDIHGQVLGNTADDILAAETGAATPAVVSSSGDVFARFIRLSLFIVRHLIRRVTKEKADSEGGIVLRLSGDLVQYKEKRRRAIVEQVERLASMTISAMDAPSQLFYQLPTEAFRLFSNCNVGAPYWRTEEDGALNSLTLSILKGLWPEAMTGLYDADGVAQTLLCDETYTLSSNISQSQAWIVAILANKHKASLSTMDFTQVVKFWKNRLEQNMASYNAEDVAVGIDIERVLPILVGAVPRQERAVLPLISLVHNAIGLPNSVGEILAAEIEAVVDENAYLQTSMHAVVKPLYKQWTYAYLVKPMYELATSGPSDNQLSPEETRMSAEHYTIAILSVLKHCPFAVYESDIEPLVNMILTVLRNTDKVQHIQVALHILQQIMRNDAGALKYHLRSIINALTQVYRATLKTANNSPKEVTERQQLYRDDLGTDTAPVAKPPTPKSNPDMGPPVDDSPVSEKKETAPEKVPSESGKVKERSAKKSIACRKVVLELVGEMPGRFEDRYVMPFKGDMNHFLDACCGDPVRELRRVAVEAREGWFGLG</sequence>
<name>A0AA38RRT0_9PEZI</name>
<dbReference type="Pfam" id="PF12460">
    <property type="entry name" value="MMS19_C"/>
    <property type="match status" value="1"/>
</dbReference>
<dbReference type="InterPro" id="IPR011989">
    <property type="entry name" value="ARM-like"/>
</dbReference>
<evidence type="ECO:0000259" key="7">
    <source>
        <dbReference type="Pfam" id="PF12460"/>
    </source>
</evidence>
<dbReference type="InterPro" id="IPR016024">
    <property type="entry name" value="ARM-type_fold"/>
</dbReference>
<evidence type="ECO:0000256" key="2">
    <source>
        <dbReference type="ARBA" id="ARBA00009340"/>
    </source>
</evidence>
<dbReference type="GO" id="GO:0097361">
    <property type="term" value="C:cytosolic [4Fe-4S] assembly targeting complex"/>
    <property type="evidence" value="ECO:0007669"/>
    <property type="project" value="UniProtKB-UniRule"/>
</dbReference>
<evidence type="ECO:0000256" key="5">
    <source>
        <dbReference type="RuleBase" id="RU367072"/>
    </source>
</evidence>
<evidence type="ECO:0000256" key="1">
    <source>
        <dbReference type="ARBA" id="ARBA00004123"/>
    </source>
</evidence>
<evidence type="ECO:0000256" key="4">
    <source>
        <dbReference type="ARBA" id="ARBA00023242"/>
    </source>
</evidence>
<dbReference type="Gene3D" id="1.25.10.10">
    <property type="entry name" value="Leucine-rich Repeat Variant"/>
    <property type="match status" value="1"/>
</dbReference>
<organism evidence="9 10">
    <name type="scientific">Coniochaeta hoffmannii</name>
    <dbReference type="NCBI Taxonomy" id="91930"/>
    <lineage>
        <taxon>Eukaryota</taxon>
        <taxon>Fungi</taxon>
        <taxon>Dikarya</taxon>
        <taxon>Ascomycota</taxon>
        <taxon>Pezizomycotina</taxon>
        <taxon>Sordariomycetes</taxon>
        <taxon>Sordariomycetidae</taxon>
        <taxon>Coniochaetales</taxon>
        <taxon>Coniochaetaceae</taxon>
        <taxon>Coniochaeta</taxon>
    </lineage>
</organism>
<feature type="domain" description="MMS19 C-terminal" evidence="7">
    <location>
        <begin position="846"/>
        <end position="1122"/>
    </location>
</feature>
<dbReference type="PANTHER" id="PTHR12891">
    <property type="entry name" value="DNA REPAIR/TRANSCRIPTION PROTEIN MET18/MMS19"/>
    <property type="match status" value="1"/>
</dbReference>
<dbReference type="Proteomes" id="UP001174691">
    <property type="component" value="Unassembled WGS sequence"/>
</dbReference>
<evidence type="ECO:0000313" key="10">
    <source>
        <dbReference type="Proteomes" id="UP001174691"/>
    </source>
</evidence>
<comment type="subcellular location">
    <subcellularLocation>
        <location evidence="1 5">Nucleus</location>
    </subcellularLocation>
</comment>
<dbReference type="InterPro" id="IPR029240">
    <property type="entry name" value="MMS19_N"/>
</dbReference>
<reference evidence="9" key="1">
    <citation type="submission" date="2022-07" db="EMBL/GenBank/DDBJ databases">
        <title>Fungi with potential for degradation of polypropylene.</title>
        <authorList>
            <person name="Gostincar C."/>
        </authorList>
    </citation>
    <scope>NUCLEOTIDE SEQUENCE</scope>
    <source>
        <strain evidence="9">EXF-13287</strain>
    </source>
</reference>
<dbReference type="AlphaFoldDB" id="A0AA38RRT0"/>
<evidence type="ECO:0000256" key="6">
    <source>
        <dbReference type="SAM" id="MobiDB-lite"/>
    </source>
</evidence>
<dbReference type="PANTHER" id="PTHR12891:SF0">
    <property type="entry name" value="MMS19 NUCLEOTIDE EXCISION REPAIR PROTEIN HOMOLOG"/>
    <property type="match status" value="1"/>
</dbReference>
<dbReference type="InterPro" id="IPR039920">
    <property type="entry name" value="MMS19"/>
</dbReference>
<feature type="region of interest" description="Disordered" evidence="6">
    <location>
        <begin position="1142"/>
        <end position="1195"/>
    </location>
</feature>
<keyword evidence="5" id="KW-0234">DNA repair</keyword>
<dbReference type="EMBL" id="JANBVN010000047">
    <property type="protein sequence ID" value="KAJ9156963.1"/>
    <property type="molecule type" value="Genomic_DNA"/>
</dbReference>
<comment type="similarity">
    <text evidence="2 5">Belongs to the MET18/MMS19 family.</text>
</comment>
<dbReference type="GO" id="GO:0051604">
    <property type="term" value="P:protein maturation"/>
    <property type="evidence" value="ECO:0007669"/>
    <property type="project" value="UniProtKB-UniRule"/>
</dbReference>
<evidence type="ECO:0000259" key="8">
    <source>
        <dbReference type="Pfam" id="PF14500"/>
    </source>
</evidence>
<keyword evidence="5" id="KW-0227">DNA damage</keyword>
<comment type="function">
    <text evidence="5">Key component of the cytosolic iron-sulfur protein assembly (CIA) complex, a multiprotein complex that mediates the incorporation of iron-sulfur cluster into apoproteins specifically involved in DNA metabolism and genomic integrity. In the CIA complex, MMS19 acts as an adapter between early-acting CIA components and a subset of cellular target iron-sulfur proteins.</text>
</comment>
<comment type="caution">
    <text evidence="9">The sequence shown here is derived from an EMBL/GenBank/DDBJ whole genome shotgun (WGS) entry which is preliminary data.</text>
</comment>
<dbReference type="Pfam" id="PF14500">
    <property type="entry name" value="MMS19_N"/>
    <property type="match status" value="1"/>
</dbReference>
<dbReference type="GO" id="GO:0005634">
    <property type="term" value="C:nucleus"/>
    <property type="evidence" value="ECO:0007669"/>
    <property type="project" value="UniProtKB-SubCell"/>
</dbReference>
<feature type="compositionally biased region" description="Basic and acidic residues" evidence="6">
    <location>
        <begin position="1173"/>
        <end position="1195"/>
    </location>
</feature>
<proteinExistence type="inferred from homology"/>
<dbReference type="GO" id="GO:0016226">
    <property type="term" value="P:iron-sulfur cluster assembly"/>
    <property type="evidence" value="ECO:0007669"/>
    <property type="project" value="UniProtKB-UniRule"/>
</dbReference>
<keyword evidence="3" id="KW-0677">Repeat</keyword>
<evidence type="ECO:0000256" key="3">
    <source>
        <dbReference type="ARBA" id="ARBA00022737"/>
    </source>
</evidence>
<dbReference type="GO" id="GO:0006281">
    <property type="term" value="P:DNA repair"/>
    <property type="evidence" value="ECO:0007669"/>
    <property type="project" value="UniProtKB-UniRule"/>
</dbReference>
<keyword evidence="10" id="KW-1185">Reference proteome</keyword>
<evidence type="ECO:0000313" key="9">
    <source>
        <dbReference type="EMBL" id="KAJ9156963.1"/>
    </source>
</evidence>
<gene>
    <name evidence="9" type="ORF">NKR19_g3984</name>
</gene>